<dbReference type="InterPro" id="IPR041657">
    <property type="entry name" value="HTH_17"/>
</dbReference>
<organism evidence="2 3">
    <name type="scientific">Amycolatopsis lexingtonensis</name>
    <dbReference type="NCBI Taxonomy" id="218822"/>
    <lineage>
        <taxon>Bacteria</taxon>
        <taxon>Bacillati</taxon>
        <taxon>Actinomycetota</taxon>
        <taxon>Actinomycetes</taxon>
        <taxon>Pseudonocardiales</taxon>
        <taxon>Pseudonocardiaceae</taxon>
        <taxon>Amycolatopsis</taxon>
    </lineage>
</organism>
<dbReference type="EMBL" id="JADBEG010000001">
    <property type="protein sequence ID" value="MBE1493154.1"/>
    <property type="molecule type" value="Genomic_DNA"/>
</dbReference>
<proteinExistence type="predicted"/>
<name>A0ABR9HQF5_9PSEU</name>
<dbReference type="InterPro" id="IPR010093">
    <property type="entry name" value="SinI_DNA-bd"/>
</dbReference>
<protein>
    <submittedName>
        <fullName evidence="2">Excisionase family DNA binding protein</fullName>
    </submittedName>
</protein>
<reference evidence="2 3" key="1">
    <citation type="submission" date="2020-10" db="EMBL/GenBank/DDBJ databases">
        <title>Sequencing the genomes of 1000 actinobacteria strains.</title>
        <authorList>
            <person name="Klenk H.-P."/>
        </authorList>
    </citation>
    <scope>NUCLEOTIDE SEQUENCE [LARGE SCALE GENOMIC DNA]</scope>
    <source>
        <strain evidence="2 3">DSM 44653</strain>
    </source>
</reference>
<feature type="domain" description="Helix-turn-helix" evidence="1">
    <location>
        <begin position="18"/>
        <end position="63"/>
    </location>
</feature>
<keyword evidence="3" id="KW-1185">Reference proteome</keyword>
<dbReference type="Pfam" id="PF12728">
    <property type="entry name" value="HTH_17"/>
    <property type="match status" value="1"/>
</dbReference>
<accession>A0ABR9HQF5</accession>
<dbReference type="Proteomes" id="UP000631670">
    <property type="component" value="Unassembled WGS sequence"/>
</dbReference>
<evidence type="ECO:0000313" key="3">
    <source>
        <dbReference type="Proteomes" id="UP000631670"/>
    </source>
</evidence>
<evidence type="ECO:0000313" key="2">
    <source>
        <dbReference type="EMBL" id="MBE1493154.1"/>
    </source>
</evidence>
<dbReference type="SUPFAM" id="SSF46955">
    <property type="entry name" value="Putative DNA-binding domain"/>
    <property type="match status" value="1"/>
</dbReference>
<dbReference type="RefSeq" id="WP_225955557.1">
    <property type="nucleotide sequence ID" value="NZ_JADBEG010000001.1"/>
</dbReference>
<comment type="caution">
    <text evidence="2">The sequence shown here is derived from an EMBL/GenBank/DDBJ whole genome shotgun (WGS) entry which is preliminary data.</text>
</comment>
<gene>
    <name evidence="2" type="ORF">H4696_000254</name>
</gene>
<sequence>MKHRRFVMSESTASAPRFLTVGQAATLLGVSAMTIYRAIDEGAFPAIRTRGRISIPAKAIDAMEEVAVSEMRAVDASEFTLPVMSGVDAAGK</sequence>
<dbReference type="InterPro" id="IPR009061">
    <property type="entry name" value="DNA-bd_dom_put_sf"/>
</dbReference>
<dbReference type="NCBIfam" id="TIGR01764">
    <property type="entry name" value="excise"/>
    <property type="match status" value="1"/>
</dbReference>
<evidence type="ECO:0000259" key="1">
    <source>
        <dbReference type="Pfam" id="PF12728"/>
    </source>
</evidence>